<feature type="transmembrane region" description="Helical" evidence="12">
    <location>
        <begin position="163"/>
        <end position="184"/>
    </location>
</feature>
<feature type="transmembrane region" description="Helical" evidence="12">
    <location>
        <begin position="23"/>
        <end position="42"/>
    </location>
</feature>
<dbReference type="GO" id="GO:0005789">
    <property type="term" value="C:endoplasmic reticulum membrane"/>
    <property type="evidence" value="ECO:0007669"/>
    <property type="project" value="TreeGrafter"/>
</dbReference>
<evidence type="ECO:0000256" key="7">
    <source>
        <dbReference type="ARBA" id="ARBA00022989"/>
    </source>
</evidence>
<dbReference type="PANTHER" id="PTHR11157:SF161">
    <property type="entry name" value="ELONGATION OF FATTY ACIDS PROTEIN"/>
    <property type="match status" value="1"/>
</dbReference>
<keyword evidence="9 12" id="KW-0472">Membrane</keyword>
<dbReference type="GeneID" id="40315538"/>
<dbReference type="EMBL" id="MKKU01000070">
    <property type="protein sequence ID" value="RNF25827.1"/>
    <property type="molecule type" value="Genomic_DNA"/>
</dbReference>
<dbReference type="GO" id="GO:0009922">
    <property type="term" value="F:fatty acid elongase activity"/>
    <property type="evidence" value="ECO:0007669"/>
    <property type="project" value="InterPro"/>
</dbReference>
<dbReference type="InterPro" id="IPR002076">
    <property type="entry name" value="ELO_fam"/>
</dbReference>
<keyword evidence="10 12" id="KW-0275">Fatty acid biosynthesis</keyword>
<reference evidence="13 14" key="1">
    <citation type="journal article" date="2018" name="BMC Genomics">
        <title>Genomic comparison of Trypanosoma conorhini and Trypanosoma rangeli to Trypanosoma cruzi strains of high and low virulence.</title>
        <authorList>
            <person name="Bradwell K.R."/>
            <person name="Koparde V.N."/>
            <person name="Matveyev A.V."/>
            <person name="Serrano M.G."/>
            <person name="Alves J.M."/>
            <person name="Parikh H."/>
            <person name="Huang B."/>
            <person name="Lee V."/>
            <person name="Espinosa-Alvarez O."/>
            <person name="Ortiz P.A."/>
            <person name="Costa-Martins A.G."/>
            <person name="Teixeira M.M."/>
            <person name="Buck G.A."/>
        </authorList>
    </citation>
    <scope>NUCLEOTIDE SEQUENCE [LARGE SCALE GENOMIC DNA]</scope>
    <source>
        <strain evidence="13 14">025E</strain>
    </source>
</reference>
<dbReference type="EC" id="2.3.1.-" evidence="12"/>
<feature type="transmembrane region" description="Helical" evidence="12">
    <location>
        <begin position="244"/>
        <end position="263"/>
    </location>
</feature>
<feature type="transmembrane region" description="Helical" evidence="12">
    <location>
        <begin position="110"/>
        <end position="133"/>
    </location>
</feature>
<evidence type="ECO:0000256" key="2">
    <source>
        <dbReference type="ARBA" id="ARBA00007263"/>
    </source>
</evidence>
<keyword evidence="4 12" id="KW-0808">Transferase</keyword>
<evidence type="ECO:0000256" key="8">
    <source>
        <dbReference type="ARBA" id="ARBA00023098"/>
    </source>
</evidence>
<keyword evidence="14" id="KW-1185">Reference proteome</keyword>
<evidence type="ECO:0000256" key="11">
    <source>
        <dbReference type="ARBA" id="ARBA00044291"/>
    </source>
</evidence>
<name>A0A3R7LCV6_9TRYP</name>
<dbReference type="GO" id="GO:0034626">
    <property type="term" value="P:fatty acid elongation, polyunsaturated fatty acid"/>
    <property type="evidence" value="ECO:0007669"/>
    <property type="project" value="TreeGrafter"/>
</dbReference>
<dbReference type="RefSeq" id="XP_029231033.1">
    <property type="nucleotide sequence ID" value="XM_029368863.1"/>
</dbReference>
<evidence type="ECO:0000256" key="9">
    <source>
        <dbReference type="ARBA" id="ARBA00023136"/>
    </source>
</evidence>
<dbReference type="OrthoDB" id="434092at2759"/>
<keyword evidence="6 12" id="KW-0276">Fatty acid metabolism</keyword>
<evidence type="ECO:0000256" key="6">
    <source>
        <dbReference type="ARBA" id="ARBA00022832"/>
    </source>
</evidence>
<dbReference type="AlphaFoldDB" id="A0A3R7LCV6"/>
<accession>A0A3R7LCV6</accession>
<feature type="transmembrane region" description="Helical" evidence="12">
    <location>
        <begin position="196"/>
        <end position="224"/>
    </location>
</feature>
<evidence type="ECO:0000313" key="13">
    <source>
        <dbReference type="EMBL" id="RNF25827.1"/>
    </source>
</evidence>
<proteinExistence type="inferred from homology"/>
<dbReference type="PANTHER" id="PTHR11157">
    <property type="entry name" value="FATTY ACID ACYL TRANSFERASE-RELATED"/>
    <property type="match status" value="1"/>
</dbReference>
<evidence type="ECO:0000256" key="10">
    <source>
        <dbReference type="ARBA" id="ARBA00023160"/>
    </source>
</evidence>
<evidence type="ECO:0000256" key="12">
    <source>
        <dbReference type="RuleBase" id="RU361115"/>
    </source>
</evidence>
<dbReference type="GO" id="GO:0019367">
    <property type="term" value="P:fatty acid elongation, saturated fatty acid"/>
    <property type="evidence" value="ECO:0007669"/>
    <property type="project" value="TreeGrafter"/>
</dbReference>
<comment type="caution">
    <text evidence="13">The sequence shown here is derived from an EMBL/GenBank/DDBJ whole genome shotgun (WGS) entry which is preliminary data.</text>
</comment>
<feature type="transmembrane region" description="Helical" evidence="12">
    <location>
        <begin position="63"/>
        <end position="85"/>
    </location>
</feature>
<dbReference type="Proteomes" id="UP000284403">
    <property type="component" value="Unassembled WGS sequence"/>
</dbReference>
<keyword evidence="7 12" id="KW-1133">Transmembrane helix</keyword>
<evidence type="ECO:0000313" key="14">
    <source>
        <dbReference type="Proteomes" id="UP000284403"/>
    </source>
</evidence>
<evidence type="ECO:0000256" key="1">
    <source>
        <dbReference type="ARBA" id="ARBA00004141"/>
    </source>
</evidence>
<sequence>MFPYVQDYDGYAVRKWMLDNVDVLGYLSLGYLALVWKGPAVAKRLNGASNRVSNSEALRYVIIVWNLLLSSFSFLGMAVVVPALLRRIYTQGVLRAICDENDAMLYSSPVGFWIGMFVLSKIPELVDTTLLVLQGKVPPFLHWYHHVTVMIFSWHTYCDHISTMIVFAAMNLTVHAIMYLYFAMCACGFKKTMRRFAPFITMLQIAQMVVGTVVTVYSAYAVYAAPAGAARGCHVSKSNARMGVLMYLSYLYLFSVMFANAYLRPKRPATSTHASAGKNE</sequence>
<evidence type="ECO:0000256" key="3">
    <source>
        <dbReference type="ARBA" id="ARBA00022516"/>
    </source>
</evidence>
<organism evidence="13 14">
    <name type="scientific">Trypanosoma conorhini</name>
    <dbReference type="NCBI Taxonomy" id="83891"/>
    <lineage>
        <taxon>Eukaryota</taxon>
        <taxon>Discoba</taxon>
        <taxon>Euglenozoa</taxon>
        <taxon>Kinetoplastea</taxon>
        <taxon>Metakinetoplastina</taxon>
        <taxon>Trypanosomatida</taxon>
        <taxon>Trypanosomatidae</taxon>
        <taxon>Trypanosoma</taxon>
    </lineage>
</organism>
<dbReference type="GO" id="GO:0030148">
    <property type="term" value="P:sphingolipid biosynthetic process"/>
    <property type="evidence" value="ECO:0007669"/>
    <property type="project" value="TreeGrafter"/>
</dbReference>
<keyword evidence="5 12" id="KW-0812">Transmembrane</keyword>
<dbReference type="GO" id="GO:0034625">
    <property type="term" value="P:fatty acid elongation, monounsaturated fatty acid"/>
    <property type="evidence" value="ECO:0007669"/>
    <property type="project" value="TreeGrafter"/>
</dbReference>
<evidence type="ECO:0000256" key="5">
    <source>
        <dbReference type="ARBA" id="ARBA00022692"/>
    </source>
</evidence>
<comment type="catalytic activity">
    <reaction evidence="12">
        <text>an acyl-CoA + malonyl-CoA + H(+) = a 3-oxoacyl-CoA + CO2 + CoA</text>
        <dbReference type="Rhea" id="RHEA:50252"/>
        <dbReference type="ChEBI" id="CHEBI:15378"/>
        <dbReference type="ChEBI" id="CHEBI:16526"/>
        <dbReference type="ChEBI" id="CHEBI:57287"/>
        <dbReference type="ChEBI" id="CHEBI:57384"/>
        <dbReference type="ChEBI" id="CHEBI:58342"/>
        <dbReference type="ChEBI" id="CHEBI:90726"/>
    </reaction>
    <physiologicalReaction direction="left-to-right" evidence="12">
        <dbReference type="Rhea" id="RHEA:50253"/>
    </physiologicalReaction>
</comment>
<dbReference type="GO" id="GO:0042761">
    <property type="term" value="P:very long-chain fatty acid biosynthetic process"/>
    <property type="evidence" value="ECO:0007669"/>
    <property type="project" value="TreeGrafter"/>
</dbReference>
<dbReference type="Pfam" id="PF01151">
    <property type="entry name" value="ELO"/>
    <property type="match status" value="1"/>
</dbReference>
<evidence type="ECO:0000256" key="4">
    <source>
        <dbReference type="ARBA" id="ARBA00022679"/>
    </source>
</evidence>
<keyword evidence="3 12" id="KW-0444">Lipid biosynthesis</keyword>
<gene>
    <name evidence="13" type="ORF">Tco025E_01927</name>
</gene>
<protein>
    <recommendedName>
        <fullName evidence="11 12">Elongation of fatty acids protein</fullName>
        <ecNumber evidence="12">2.3.1.-</ecNumber>
    </recommendedName>
</protein>
<keyword evidence="8 12" id="KW-0443">Lipid metabolism</keyword>
<comment type="similarity">
    <text evidence="2 12">Belongs to the ELO family.</text>
</comment>
<comment type="subcellular location">
    <subcellularLocation>
        <location evidence="1">Membrane</location>
        <topology evidence="1">Multi-pass membrane protein</topology>
    </subcellularLocation>
</comment>